<proteinExistence type="predicted"/>
<organism evidence="1 2">
    <name type="scientific">Flavobacterium araucananum</name>
    <dbReference type="NCBI Taxonomy" id="946678"/>
    <lineage>
        <taxon>Bacteria</taxon>
        <taxon>Pseudomonadati</taxon>
        <taxon>Bacteroidota</taxon>
        <taxon>Flavobacteriia</taxon>
        <taxon>Flavobacteriales</taxon>
        <taxon>Flavobacteriaceae</taxon>
        <taxon>Flavobacterium</taxon>
    </lineage>
</organism>
<comment type="caution">
    <text evidence="1">The sequence shown here is derived from an EMBL/GenBank/DDBJ whole genome shotgun (WGS) entry which is preliminary data.</text>
</comment>
<dbReference type="EMBL" id="MUGS01000014">
    <property type="protein sequence ID" value="OXG07082.1"/>
    <property type="molecule type" value="Genomic_DNA"/>
</dbReference>
<sequence length="120" mass="14128">MKKLILLLFCIYGLTSYSQTSTELIGKWKLVKWTQKGKEKNIQEYYKTDQVYQVFEDNNLFQSLVGDKTHKGKWKLSNNNDELTIISGIFTVPFKIDYFDSKKRIITTDQLGTLEYEKVL</sequence>
<evidence type="ECO:0000313" key="2">
    <source>
        <dbReference type="Proteomes" id="UP000214684"/>
    </source>
</evidence>
<dbReference type="AlphaFoldDB" id="A0A227PBD7"/>
<name>A0A227PBD7_9FLAO</name>
<evidence type="ECO:0000313" key="1">
    <source>
        <dbReference type="EMBL" id="OXG07082.1"/>
    </source>
</evidence>
<dbReference type="RefSeq" id="WP_089479307.1">
    <property type="nucleotide sequence ID" value="NZ_MUGS01000014.1"/>
</dbReference>
<dbReference type="OrthoDB" id="1374368at2"/>
<protein>
    <submittedName>
        <fullName evidence="1">Uncharacterized protein</fullName>
    </submittedName>
</protein>
<gene>
    <name evidence="1" type="ORF">B0A64_09725</name>
</gene>
<reference evidence="1 2" key="1">
    <citation type="submission" date="2016-11" db="EMBL/GenBank/DDBJ databases">
        <title>Whole genomes of Flavobacteriaceae.</title>
        <authorList>
            <person name="Stine C."/>
            <person name="Li C."/>
            <person name="Tadesse D."/>
        </authorList>
    </citation>
    <scope>NUCLEOTIDE SEQUENCE [LARGE SCALE GENOMIC DNA]</scope>
    <source>
        <strain evidence="1 2">DSM 24704</strain>
    </source>
</reference>
<dbReference type="Proteomes" id="UP000214684">
    <property type="component" value="Unassembled WGS sequence"/>
</dbReference>
<accession>A0A227PBD7</accession>
<keyword evidence="2" id="KW-1185">Reference proteome</keyword>